<name>A0A9W9L9V3_9EURO</name>
<evidence type="ECO:0000313" key="2">
    <source>
        <dbReference type="Proteomes" id="UP001149079"/>
    </source>
</evidence>
<dbReference type="GeneID" id="81400332"/>
<dbReference type="Proteomes" id="UP001149079">
    <property type="component" value="Unassembled WGS sequence"/>
</dbReference>
<dbReference type="RefSeq" id="XP_056526328.1">
    <property type="nucleotide sequence ID" value="XM_056661162.1"/>
</dbReference>
<dbReference type="EMBL" id="JAPQKL010000001">
    <property type="protein sequence ID" value="KAJ5145854.1"/>
    <property type="molecule type" value="Genomic_DNA"/>
</dbReference>
<evidence type="ECO:0000313" key="1">
    <source>
        <dbReference type="EMBL" id="KAJ5145854.1"/>
    </source>
</evidence>
<protein>
    <submittedName>
        <fullName evidence="1">Uncharacterized protein</fullName>
    </submittedName>
</protein>
<proteinExistence type="predicted"/>
<gene>
    <name evidence="1" type="ORF">N7515_000418</name>
</gene>
<reference evidence="1" key="2">
    <citation type="journal article" date="2023" name="IMA Fungus">
        <title>Comparative genomic study of the Penicillium genus elucidates a diverse pangenome and 15 lateral gene transfer events.</title>
        <authorList>
            <person name="Petersen C."/>
            <person name="Sorensen T."/>
            <person name="Nielsen M.R."/>
            <person name="Sondergaard T.E."/>
            <person name="Sorensen J.L."/>
            <person name="Fitzpatrick D.A."/>
            <person name="Frisvad J.C."/>
            <person name="Nielsen K.L."/>
        </authorList>
    </citation>
    <scope>NUCLEOTIDE SEQUENCE</scope>
    <source>
        <strain evidence="1">IBT 22155</strain>
    </source>
</reference>
<reference evidence="1" key="1">
    <citation type="submission" date="2022-11" db="EMBL/GenBank/DDBJ databases">
        <authorList>
            <person name="Petersen C."/>
        </authorList>
    </citation>
    <scope>NUCLEOTIDE SEQUENCE</scope>
    <source>
        <strain evidence="1">IBT 22155</strain>
    </source>
</reference>
<sequence length="162" mass="18765">MPTDLYVETGAIKWGSWNHYDRVRTAGLGEFLDENSVIALYNKHGFLVGNLKSRYPARQTRQTNMMAELWITYAALKARLFNNEPVESSLVLALNNLDPNFIYTYDLYESYRIEHLVYARQIIAYNCRNVLDMADTQGGNFELSYRPDKRRCVPVFHAASRA</sequence>
<dbReference type="AlphaFoldDB" id="A0A9W9L9V3"/>
<keyword evidence="2" id="KW-1185">Reference proteome</keyword>
<accession>A0A9W9L9V3</accession>
<organism evidence="1 2">
    <name type="scientific">Penicillium bovifimosum</name>
    <dbReference type="NCBI Taxonomy" id="126998"/>
    <lineage>
        <taxon>Eukaryota</taxon>
        <taxon>Fungi</taxon>
        <taxon>Dikarya</taxon>
        <taxon>Ascomycota</taxon>
        <taxon>Pezizomycotina</taxon>
        <taxon>Eurotiomycetes</taxon>
        <taxon>Eurotiomycetidae</taxon>
        <taxon>Eurotiales</taxon>
        <taxon>Aspergillaceae</taxon>
        <taxon>Penicillium</taxon>
    </lineage>
</organism>
<comment type="caution">
    <text evidence="1">The sequence shown here is derived from an EMBL/GenBank/DDBJ whole genome shotgun (WGS) entry which is preliminary data.</text>
</comment>